<sequence length="306" mass="34250">MLPACTLFVEQLLYPQSQFCRIMSVLIHIRARESPYGREKSIVRFPVPDEKVPWSLSWSEYKPPFFEMAKLASATYADPNILVNKDIALKFNQLDGELDRTSFHGLYQIGSDGLPLNPMGRTGLSGRGALGRWGPNHAADPIVTRWKRDTSGAKVVDGNSNKPILEMAAIMRGDTREWAIPGGMVDAGEDVSVTLKREFMEEALDSHNMNPDEKKQAQERQNQLFSNGIKVYAGYVDDPRNTDNAWMETVAMNFHDESGEGLGKVPLTGGDDAVAVKWTEINSNLKLYASHKNMIQLVAQRLNAHW</sequence>
<dbReference type="CDD" id="cd03670">
    <property type="entry name" value="NUDIX_ADPRase_Nudt9"/>
    <property type="match status" value="1"/>
</dbReference>
<protein>
    <submittedName>
        <fullName evidence="2">Nudix (Nucleoside diphosphate linked moiety X)-type motif 9</fullName>
    </submittedName>
</protein>
<dbReference type="EMBL" id="JBJKFK010000956">
    <property type="protein sequence ID" value="KAL3314579.1"/>
    <property type="molecule type" value="Genomic_DNA"/>
</dbReference>
<dbReference type="Proteomes" id="UP001626550">
    <property type="component" value="Unassembled WGS sequence"/>
</dbReference>
<dbReference type="Pfam" id="PF25969">
    <property type="entry name" value="NUDT9_N"/>
    <property type="match status" value="1"/>
</dbReference>
<proteinExistence type="predicted"/>
<comment type="caution">
    <text evidence="2">The sequence shown here is derived from an EMBL/GenBank/DDBJ whole genome shotgun (WGS) entry which is preliminary data.</text>
</comment>
<dbReference type="GO" id="GO:0047631">
    <property type="term" value="F:ADP-ribose diphosphatase activity"/>
    <property type="evidence" value="ECO:0007669"/>
    <property type="project" value="UniProtKB-ARBA"/>
</dbReference>
<evidence type="ECO:0000313" key="2">
    <source>
        <dbReference type="EMBL" id="KAL3314579.1"/>
    </source>
</evidence>
<reference evidence="2 3" key="1">
    <citation type="submission" date="2024-11" db="EMBL/GenBank/DDBJ databases">
        <title>Adaptive evolution of stress response genes in parasites aligns with host niche diversity.</title>
        <authorList>
            <person name="Hahn C."/>
            <person name="Resl P."/>
        </authorList>
    </citation>
    <scope>NUCLEOTIDE SEQUENCE [LARGE SCALE GENOMIC DNA]</scope>
    <source>
        <strain evidence="2">EGGRZ-B1_66</strain>
        <tissue evidence="2">Body</tissue>
    </source>
</reference>
<accession>A0ABD2Q4S0</accession>
<dbReference type="SUPFAM" id="SSF55811">
    <property type="entry name" value="Nudix"/>
    <property type="match status" value="1"/>
</dbReference>
<evidence type="ECO:0000259" key="1">
    <source>
        <dbReference type="PROSITE" id="PS51462"/>
    </source>
</evidence>
<dbReference type="InterPro" id="IPR000086">
    <property type="entry name" value="NUDIX_hydrolase_dom"/>
</dbReference>
<feature type="domain" description="Nudix hydrolase" evidence="1">
    <location>
        <begin position="146"/>
        <end position="301"/>
    </location>
</feature>
<name>A0ABD2Q4S0_9PLAT</name>
<dbReference type="PROSITE" id="PS51462">
    <property type="entry name" value="NUDIX"/>
    <property type="match status" value="1"/>
</dbReference>
<dbReference type="InterPro" id="IPR015797">
    <property type="entry name" value="NUDIX_hydrolase-like_dom_sf"/>
</dbReference>
<gene>
    <name evidence="2" type="primary">NUDT9</name>
    <name evidence="2" type="ORF">Ciccas_006797</name>
</gene>
<organism evidence="2 3">
    <name type="scientific">Cichlidogyrus casuarinus</name>
    <dbReference type="NCBI Taxonomy" id="1844966"/>
    <lineage>
        <taxon>Eukaryota</taxon>
        <taxon>Metazoa</taxon>
        <taxon>Spiralia</taxon>
        <taxon>Lophotrochozoa</taxon>
        <taxon>Platyhelminthes</taxon>
        <taxon>Monogenea</taxon>
        <taxon>Monopisthocotylea</taxon>
        <taxon>Dactylogyridea</taxon>
        <taxon>Ancyrocephalidae</taxon>
        <taxon>Cichlidogyrus</taxon>
    </lineage>
</organism>
<keyword evidence="3" id="KW-1185">Reference proteome</keyword>
<dbReference type="Pfam" id="PF00293">
    <property type="entry name" value="NUDIX"/>
    <property type="match status" value="1"/>
</dbReference>
<evidence type="ECO:0000313" key="3">
    <source>
        <dbReference type="Proteomes" id="UP001626550"/>
    </source>
</evidence>
<dbReference type="AlphaFoldDB" id="A0ABD2Q4S0"/>
<dbReference type="InterPro" id="IPR039989">
    <property type="entry name" value="NUDT9"/>
</dbReference>
<dbReference type="FunFam" id="3.90.79.10:FF:000021">
    <property type="entry name" value="ADP-ribose pyrophosphatase, mitochondrial isoform X1"/>
    <property type="match status" value="1"/>
</dbReference>
<dbReference type="PANTHER" id="PTHR13030:SF8">
    <property type="entry name" value="ADP-RIBOSE PYROPHOSPHATASE, MITOCHONDRIAL"/>
    <property type="match status" value="1"/>
</dbReference>
<dbReference type="Gene3D" id="3.90.79.10">
    <property type="entry name" value="Nucleoside Triphosphate Pyrophosphohydrolase"/>
    <property type="match status" value="1"/>
</dbReference>
<dbReference type="PANTHER" id="PTHR13030">
    <property type="entry name" value="NUDIX HYDROLASE"/>
    <property type="match status" value="1"/>
</dbReference>